<name>A0ACD5A4G1_9ACTN</name>
<evidence type="ECO:0000313" key="1">
    <source>
        <dbReference type="EMBL" id="WWQ62056.1"/>
    </source>
</evidence>
<proteinExistence type="predicted"/>
<keyword evidence="2" id="KW-1185">Reference proteome</keyword>
<reference evidence="1" key="1">
    <citation type="journal article" date="2025" name="Int. J. Syst. Evol. Microbiol.">
        <title>Streptomyces citrinus sp. nov., with yellow diffusible pigment.</title>
        <authorList>
            <person name="He Y."/>
            <person name="Yang E."/>
            <person name="Xu J."/>
            <person name="Sun Y."/>
            <person name="Sun L."/>
        </authorList>
    </citation>
    <scope>NUCLEOTIDE SEQUENCE</scope>
    <source>
        <strain evidence="1">Q6</strain>
    </source>
</reference>
<gene>
    <name evidence="1" type="ORF">V2W30_00835</name>
</gene>
<sequence length="183" mass="19897">MSPPAPGTGRDGQLTGLPRGQTVKCRGGVAHAPVGGPRVGCVTAVTPTTPIDREDLYRFSRSVDDVLDNLRDLVRETDLLGMPGDPADLPALDAVREGLTALREAASHLVDDPRRVQRHAMAARKAAGRVRREYQEAVAALFREELSSTMLRRRELLRRLDVIGLRLNAAAADLSDALLKRGY</sequence>
<organism evidence="1 2">
    <name type="scientific">Streptomyces citrinus</name>
    <dbReference type="NCBI Taxonomy" id="3118173"/>
    <lineage>
        <taxon>Bacteria</taxon>
        <taxon>Bacillati</taxon>
        <taxon>Actinomycetota</taxon>
        <taxon>Actinomycetes</taxon>
        <taxon>Kitasatosporales</taxon>
        <taxon>Streptomycetaceae</taxon>
        <taxon>Streptomyces</taxon>
    </lineage>
</organism>
<protein>
    <submittedName>
        <fullName evidence="1">Uncharacterized protein</fullName>
    </submittedName>
</protein>
<dbReference type="EMBL" id="CP146022">
    <property type="protein sequence ID" value="WWQ62056.1"/>
    <property type="molecule type" value="Genomic_DNA"/>
</dbReference>
<dbReference type="Proteomes" id="UP001432251">
    <property type="component" value="Chromosome"/>
</dbReference>
<evidence type="ECO:0000313" key="2">
    <source>
        <dbReference type="Proteomes" id="UP001432251"/>
    </source>
</evidence>
<accession>A0ACD5A4G1</accession>